<dbReference type="Proteomes" id="UP000503820">
    <property type="component" value="Unassembled WGS sequence"/>
</dbReference>
<reference evidence="15 16" key="1">
    <citation type="submission" date="2020-05" db="EMBL/GenBank/DDBJ databases">
        <title>Draft genome sequence of Desulfovibrio psychrotolerans JS1T.</title>
        <authorList>
            <person name="Ueno A."/>
            <person name="Tamazawa S."/>
            <person name="Tamamura S."/>
            <person name="Murakami T."/>
            <person name="Kiyama T."/>
            <person name="Inomata H."/>
            <person name="Amano Y."/>
            <person name="Miyakawa K."/>
            <person name="Tamaki H."/>
            <person name="Naganuma T."/>
            <person name="Kaneko K."/>
        </authorList>
    </citation>
    <scope>NUCLEOTIDE SEQUENCE [LARGE SCALE GENOMIC DNA]</scope>
    <source>
        <strain evidence="15 16">JS1</strain>
    </source>
</reference>
<evidence type="ECO:0000256" key="5">
    <source>
        <dbReference type="ARBA" id="ARBA00022723"/>
    </source>
</evidence>
<feature type="domain" description="HD" evidence="13">
    <location>
        <begin position="230"/>
        <end position="307"/>
    </location>
</feature>
<dbReference type="EMBL" id="BLVP01000001">
    <property type="protein sequence ID" value="GFM35452.1"/>
    <property type="molecule type" value="Genomic_DNA"/>
</dbReference>
<dbReference type="InterPro" id="IPR032828">
    <property type="entry name" value="PolyA_RNA-bd"/>
</dbReference>
<keyword evidence="6" id="KW-0547">Nucleotide-binding</keyword>
<evidence type="ECO:0000256" key="6">
    <source>
        <dbReference type="ARBA" id="ARBA00022741"/>
    </source>
</evidence>
<evidence type="ECO:0000256" key="8">
    <source>
        <dbReference type="ARBA" id="ARBA00022840"/>
    </source>
</evidence>
<dbReference type="InterPro" id="IPR003607">
    <property type="entry name" value="HD/PDEase_dom"/>
</dbReference>
<dbReference type="PANTHER" id="PTHR47545">
    <property type="entry name" value="MULTIFUNCTIONAL CCA PROTEIN"/>
    <property type="match status" value="1"/>
</dbReference>
<gene>
    <name evidence="15" type="ORF">DSM19430T_01360</name>
</gene>
<dbReference type="InterPro" id="IPR050124">
    <property type="entry name" value="tRNA_CCA-adding_enzyme"/>
</dbReference>
<dbReference type="GO" id="GO:0005524">
    <property type="term" value="F:ATP binding"/>
    <property type="evidence" value="ECO:0007669"/>
    <property type="project" value="UniProtKB-KW"/>
</dbReference>
<dbReference type="SUPFAM" id="SSF81301">
    <property type="entry name" value="Nucleotidyltransferase"/>
    <property type="match status" value="1"/>
</dbReference>
<keyword evidence="8" id="KW-0067">ATP-binding</keyword>
<comment type="similarity">
    <text evidence="11">Belongs to the tRNA nucleotidyltransferase/poly(A) polymerase family.</text>
</comment>
<feature type="domain" description="Poly A polymerase head" evidence="12">
    <location>
        <begin position="24"/>
        <end position="51"/>
    </location>
</feature>
<evidence type="ECO:0000313" key="15">
    <source>
        <dbReference type="EMBL" id="GFM35452.1"/>
    </source>
</evidence>
<dbReference type="Gene3D" id="1.10.3090.10">
    <property type="entry name" value="cca-adding enzyme, domain 2"/>
    <property type="match status" value="1"/>
</dbReference>
<dbReference type="SUPFAM" id="SSF81891">
    <property type="entry name" value="Poly A polymerase C-terminal region-like"/>
    <property type="match status" value="1"/>
</dbReference>
<keyword evidence="16" id="KW-1185">Reference proteome</keyword>
<evidence type="ECO:0000259" key="14">
    <source>
        <dbReference type="Pfam" id="PF12627"/>
    </source>
</evidence>
<evidence type="ECO:0000256" key="11">
    <source>
        <dbReference type="RuleBase" id="RU003953"/>
    </source>
</evidence>
<sequence length="389" mass="42083">MTKENARPDAAAGNNLPCTGTEEFIVGGAVRDLLLGRTPRETDVAFTGTVEGFICRNPSARKAGNDFPICILGGVEFAPLRDGNIFTDLLKRDFTMNALALEQTGRIFAHPHAFEDLRNKVIRTASTTSLHDDPVRVFRAARFAATFADFTIHEDTLGQMRAVAAEGRLLSATPERVCGEILKALETPAPGQFLRVLAQGQCLSPWFAELAGADTIPAGPLPYHRENVLEHTAQVMDRCAGNPAAAYMALCHDLGKMLTPADMLPRHHGHDATGEEAATRLGIRLKLPGKLIRAGALAARHHMKGANYKALRPGTRVDMLSALGSSQLPAFAALVLADSGEAVTRRMEHDMKTILAVRLPDHLHNLGPESGARLRELRCAALLRHDQIA</sequence>
<keyword evidence="10 11" id="KW-0694">RNA-binding</keyword>
<dbReference type="GO" id="GO:0008033">
    <property type="term" value="P:tRNA processing"/>
    <property type="evidence" value="ECO:0007669"/>
    <property type="project" value="UniProtKB-KW"/>
</dbReference>
<dbReference type="Pfam" id="PF01743">
    <property type="entry name" value="PolyA_pol"/>
    <property type="match status" value="1"/>
</dbReference>
<dbReference type="PANTHER" id="PTHR47545:SF1">
    <property type="entry name" value="MULTIFUNCTIONAL CCA PROTEIN"/>
    <property type="match status" value="1"/>
</dbReference>
<keyword evidence="5" id="KW-0479">Metal-binding</keyword>
<keyword evidence="4" id="KW-0548">Nucleotidyltransferase</keyword>
<dbReference type="Pfam" id="PF01966">
    <property type="entry name" value="HD"/>
    <property type="match status" value="1"/>
</dbReference>
<evidence type="ECO:0000256" key="2">
    <source>
        <dbReference type="ARBA" id="ARBA00022679"/>
    </source>
</evidence>
<comment type="caution">
    <text evidence="15">The sequence shown here is derived from an EMBL/GenBank/DDBJ whole genome shotgun (WGS) entry which is preliminary data.</text>
</comment>
<proteinExistence type="inferred from homology"/>
<evidence type="ECO:0000259" key="12">
    <source>
        <dbReference type="Pfam" id="PF01743"/>
    </source>
</evidence>
<evidence type="ECO:0000256" key="1">
    <source>
        <dbReference type="ARBA" id="ARBA00001946"/>
    </source>
</evidence>
<protein>
    <submittedName>
        <fullName evidence="15">tRNA nucleotidyltransferase</fullName>
    </submittedName>
</protein>
<dbReference type="RefSeq" id="WP_243451200.1">
    <property type="nucleotide sequence ID" value="NZ_BLVP01000001.1"/>
</dbReference>
<comment type="cofactor">
    <cofactor evidence="1">
        <name>Mg(2+)</name>
        <dbReference type="ChEBI" id="CHEBI:18420"/>
    </cofactor>
</comment>
<keyword evidence="7" id="KW-0692">RNA repair</keyword>
<dbReference type="AlphaFoldDB" id="A0A7J0BQJ6"/>
<dbReference type="GO" id="GO:0042245">
    <property type="term" value="P:RNA repair"/>
    <property type="evidence" value="ECO:0007669"/>
    <property type="project" value="UniProtKB-KW"/>
</dbReference>
<evidence type="ECO:0000256" key="4">
    <source>
        <dbReference type="ARBA" id="ARBA00022695"/>
    </source>
</evidence>
<dbReference type="GO" id="GO:0016779">
    <property type="term" value="F:nucleotidyltransferase activity"/>
    <property type="evidence" value="ECO:0007669"/>
    <property type="project" value="UniProtKB-KW"/>
</dbReference>
<name>A0A7J0BQJ6_9BACT</name>
<evidence type="ECO:0000256" key="7">
    <source>
        <dbReference type="ARBA" id="ARBA00022800"/>
    </source>
</evidence>
<dbReference type="InterPro" id="IPR043519">
    <property type="entry name" value="NT_sf"/>
</dbReference>
<keyword evidence="3" id="KW-0819">tRNA processing</keyword>
<dbReference type="GO" id="GO:0046872">
    <property type="term" value="F:metal ion binding"/>
    <property type="evidence" value="ECO:0007669"/>
    <property type="project" value="UniProtKB-KW"/>
</dbReference>
<dbReference type="Pfam" id="PF12627">
    <property type="entry name" value="PolyA_pol_RNAbd"/>
    <property type="match status" value="1"/>
</dbReference>
<evidence type="ECO:0000256" key="10">
    <source>
        <dbReference type="ARBA" id="ARBA00022884"/>
    </source>
</evidence>
<dbReference type="InterPro" id="IPR006674">
    <property type="entry name" value="HD_domain"/>
</dbReference>
<dbReference type="CDD" id="cd00077">
    <property type="entry name" value="HDc"/>
    <property type="match status" value="1"/>
</dbReference>
<organism evidence="15 16">
    <name type="scientific">Desulfovibrio psychrotolerans</name>
    <dbReference type="NCBI Taxonomy" id="415242"/>
    <lineage>
        <taxon>Bacteria</taxon>
        <taxon>Pseudomonadati</taxon>
        <taxon>Thermodesulfobacteriota</taxon>
        <taxon>Desulfovibrionia</taxon>
        <taxon>Desulfovibrionales</taxon>
        <taxon>Desulfovibrionaceae</taxon>
        <taxon>Desulfovibrio</taxon>
    </lineage>
</organism>
<keyword evidence="9" id="KW-0460">Magnesium</keyword>
<feature type="domain" description="tRNA nucleotidyltransferase/poly(A) polymerase RNA and SrmB- binding" evidence="14">
    <location>
        <begin position="149"/>
        <end position="210"/>
    </location>
</feature>
<dbReference type="Gene3D" id="3.30.460.10">
    <property type="entry name" value="Beta Polymerase, domain 2"/>
    <property type="match status" value="1"/>
</dbReference>
<dbReference type="GO" id="GO:0003723">
    <property type="term" value="F:RNA binding"/>
    <property type="evidence" value="ECO:0007669"/>
    <property type="project" value="UniProtKB-KW"/>
</dbReference>
<keyword evidence="2 11" id="KW-0808">Transferase</keyword>
<evidence type="ECO:0000256" key="9">
    <source>
        <dbReference type="ARBA" id="ARBA00022842"/>
    </source>
</evidence>
<dbReference type="InterPro" id="IPR002646">
    <property type="entry name" value="PolA_pol_head_dom"/>
</dbReference>
<accession>A0A7J0BQJ6</accession>
<evidence type="ECO:0000259" key="13">
    <source>
        <dbReference type="Pfam" id="PF01966"/>
    </source>
</evidence>
<evidence type="ECO:0000256" key="3">
    <source>
        <dbReference type="ARBA" id="ARBA00022694"/>
    </source>
</evidence>
<evidence type="ECO:0000313" key="16">
    <source>
        <dbReference type="Proteomes" id="UP000503820"/>
    </source>
</evidence>